<keyword evidence="3" id="KW-0645">Protease</keyword>
<proteinExistence type="predicted"/>
<evidence type="ECO:0000259" key="2">
    <source>
        <dbReference type="Pfam" id="PF18080"/>
    </source>
</evidence>
<reference evidence="3 4" key="1">
    <citation type="journal article" date="2019" name="Int. J. Syst. Evol. Microbiol.">
        <title>Bifidobacterium jacchi sp. nov., isolated from the faeces of a baby common marmoset (Callithrix jacchus).</title>
        <authorList>
            <person name="Modesto M."/>
            <person name="Watanabe K."/>
            <person name="Arita M."/>
            <person name="Satti M."/>
            <person name="Oki K."/>
            <person name="Sciavilla P."/>
            <person name="Patavino C."/>
            <person name="Camma C."/>
            <person name="Michelini S."/>
            <person name="Sgorbati B."/>
            <person name="Mattarelli P."/>
        </authorList>
    </citation>
    <scope>NUCLEOTIDE SEQUENCE [LARGE SCALE GENOMIC DNA]</scope>
    <source>
        <strain evidence="3 4">MRM 9.3</strain>
    </source>
</reference>
<dbReference type="GO" id="GO:0033926">
    <property type="term" value="F:endo-alpha-N-acetylgalactosaminidase activity"/>
    <property type="evidence" value="ECO:0007669"/>
    <property type="project" value="InterPro"/>
</dbReference>
<accession>A0A5N5RC52</accession>
<feature type="non-terminal residue" evidence="3">
    <location>
        <position position="535"/>
    </location>
</feature>
<dbReference type="Gene3D" id="3.20.20.80">
    <property type="entry name" value="Glycosidases"/>
    <property type="match status" value="1"/>
</dbReference>
<dbReference type="Gene3D" id="2.70.98.10">
    <property type="match status" value="1"/>
</dbReference>
<feature type="domain" description="Galactose mutarotase-like fold" evidence="2">
    <location>
        <begin position="14"/>
        <end position="170"/>
    </location>
</feature>
<dbReference type="Pfam" id="PF12905">
    <property type="entry name" value="Glyco_hydro_101"/>
    <property type="match status" value="1"/>
</dbReference>
<dbReference type="InterPro" id="IPR014718">
    <property type="entry name" value="GH-type_carb-bd"/>
</dbReference>
<gene>
    <name evidence="3" type="ORF">EHS19_10490</name>
</gene>
<dbReference type="Gene3D" id="2.60.40.1180">
    <property type="entry name" value="Golgi alpha-mannosidase II"/>
    <property type="match status" value="1"/>
</dbReference>
<protein>
    <submittedName>
        <fullName evidence="3">Serine protease</fullName>
    </submittedName>
</protein>
<dbReference type="InterPro" id="IPR013780">
    <property type="entry name" value="Glyco_hydro_b"/>
</dbReference>
<sequence length="535" mass="58616">VTKVVNNIAKKNGNVEENAIQTIAFPNQSLISVRSDQSDPQFTGAIMSASNTKSGDENLAIERSTSMSERDYMYAFVSGGGLSAGLWSNSEHDGRAATQSYNGGNQNTRVLATTQSVDSATSLGLASAPWYWHRTVSDTNGRKYTLEQTDLPKMAVAIAGDANDDKAVNWEDGAIAYRDIMNNPYKSEEVPELVSWRIAMNFGSQAQNPFLTTLDNVKKVALNTDGLGQSVLLKGYGNEGHDSAHPDYGDINARAGGAADMNTLMEGAAEYGARIGIHVNASEMYPEAKAFSDSLVRRNANGSLYYSWDWIDQAIGINGIYDLASGSRASRFQALKDQVGDNMDFVYLDVWGTKHSGSEDSWETRRIANTINALGWSVGTEYGTAMEYEATFHHWAADLTGGSAQMKGENSQVMRFLRNHQKDSWMGDYPSYGQPSNAPLLGGYSMKDFEGWQGRNDYAAYITNLYTHDVSTKFIQHFKVTQWVNSPLDATSVKDASVNGGNEQITLKDSYGNVVVLKRGSNDVNDAAYRERTIT</sequence>
<dbReference type="AlphaFoldDB" id="A0A5N5RC52"/>
<keyword evidence="3" id="KW-0378">Hydrolase</keyword>
<dbReference type="Proteomes" id="UP000326336">
    <property type="component" value="Unassembled WGS sequence"/>
</dbReference>
<organism evidence="3 4">
    <name type="scientific">Bifidobacterium jacchi</name>
    <dbReference type="NCBI Taxonomy" id="2490545"/>
    <lineage>
        <taxon>Bacteria</taxon>
        <taxon>Bacillati</taxon>
        <taxon>Actinomycetota</taxon>
        <taxon>Actinomycetes</taxon>
        <taxon>Bifidobacteriales</taxon>
        <taxon>Bifidobacteriaceae</taxon>
        <taxon>Bifidobacterium</taxon>
    </lineage>
</organism>
<dbReference type="Pfam" id="PF18080">
    <property type="entry name" value="Gal_mutarotas_3"/>
    <property type="match status" value="1"/>
</dbReference>
<dbReference type="InterPro" id="IPR040633">
    <property type="entry name" value="Gal_mutarotas_3"/>
</dbReference>
<feature type="domain" description="Endo-alpha-N-acetylgalactosaminidase" evidence="1">
    <location>
        <begin position="171"/>
        <end position="462"/>
    </location>
</feature>
<dbReference type="GO" id="GO:0030246">
    <property type="term" value="F:carbohydrate binding"/>
    <property type="evidence" value="ECO:0007669"/>
    <property type="project" value="InterPro"/>
</dbReference>
<dbReference type="CDD" id="cd14244">
    <property type="entry name" value="GH_101_like"/>
    <property type="match status" value="1"/>
</dbReference>
<evidence type="ECO:0000313" key="4">
    <source>
        <dbReference type="Proteomes" id="UP000326336"/>
    </source>
</evidence>
<feature type="non-terminal residue" evidence="3">
    <location>
        <position position="1"/>
    </location>
</feature>
<comment type="caution">
    <text evidence="3">The sequence shown here is derived from an EMBL/GenBank/DDBJ whole genome shotgun (WGS) entry which is preliminary data.</text>
</comment>
<dbReference type="EMBL" id="RQSP01000094">
    <property type="protein sequence ID" value="KAB5602833.1"/>
    <property type="molecule type" value="Genomic_DNA"/>
</dbReference>
<dbReference type="GO" id="GO:0006508">
    <property type="term" value="P:proteolysis"/>
    <property type="evidence" value="ECO:0007669"/>
    <property type="project" value="UniProtKB-KW"/>
</dbReference>
<dbReference type="GO" id="GO:0008233">
    <property type="term" value="F:peptidase activity"/>
    <property type="evidence" value="ECO:0007669"/>
    <property type="project" value="UniProtKB-KW"/>
</dbReference>
<keyword evidence="4" id="KW-1185">Reference proteome</keyword>
<dbReference type="InterPro" id="IPR025706">
    <property type="entry name" value="Endoa_GalNAc"/>
</dbReference>
<evidence type="ECO:0000313" key="3">
    <source>
        <dbReference type="EMBL" id="KAB5602833.1"/>
    </source>
</evidence>
<name>A0A5N5RC52_9BIFI</name>
<dbReference type="RefSeq" id="WP_241677223.1">
    <property type="nucleotide sequence ID" value="NZ_RQSP01000094.1"/>
</dbReference>
<evidence type="ECO:0000259" key="1">
    <source>
        <dbReference type="Pfam" id="PF12905"/>
    </source>
</evidence>